<gene>
    <name evidence="2" type="ORF">GCM10010915_12130</name>
</gene>
<keyword evidence="3" id="KW-1185">Reference proteome</keyword>
<name>A0A917DF86_9MICO</name>
<dbReference type="RefSeq" id="WP_188711383.1">
    <property type="nucleotide sequence ID" value="NZ_BMHO01000001.1"/>
</dbReference>
<dbReference type="InterPro" id="IPR011335">
    <property type="entry name" value="Restrct_endonuc-II-like"/>
</dbReference>
<evidence type="ECO:0000259" key="1">
    <source>
        <dbReference type="Pfam" id="PF09588"/>
    </source>
</evidence>
<dbReference type="EMBL" id="BMHO01000001">
    <property type="protein sequence ID" value="GGD33322.1"/>
    <property type="molecule type" value="Genomic_DNA"/>
</dbReference>
<organism evidence="2 3">
    <name type="scientific">Microbacterium faecale</name>
    <dbReference type="NCBI Taxonomy" id="1804630"/>
    <lineage>
        <taxon>Bacteria</taxon>
        <taxon>Bacillati</taxon>
        <taxon>Actinomycetota</taxon>
        <taxon>Actinomycetes</taxon>
        <taxon>Micrococcales</taxon>
        <taxon>Microbacteriaceae</taxon>
        <taxon>Microbacterium</taxon>
    </lineage>
</organism>
<reference evidence="2" key="2">
    <citation type="submission" date="2020-09" db="EMBL/GenBank/DDBJ databases">
        <authorList>
            <person name="Sun Q."/>
            <person name="Zhou Y."/>
        </authorList>
    </citation>
    <scope>NUCLEOTIDE SEQUENCE</scope>
    <source>
        <strain evidence="2">CGMCC 1.15152</strain>
    </source>
</reference>
<reference evidence="2" key="1">
    <citation type="journal article" date="2014" name="Int. J. Syst. Evol. Microbiol.">
        <title>Complete genome sequence of Corynebacterium casei LMG S-19264T (=DSM 44701T), isolated from a smear-ripened cheese.</title>
        <authorList>
            <consortium name="US DOE Joint Genome Institute (JGI-PGF)"/>
            <person name="Walter F."/>
            <person name="Albersmeier A."/>
            <person name="Kalinowski J."/>
            <person name="Ruckert C."/>
        </authorList>
    </citation>
    <scope>NUCLEOTIDE SEQUENCE</scope>
    <source>
        <strain evidence="2">CGMCC 1.15152</strain>
    </source>
</reference>
<comment type="caution">
    <text evidence="2">The sequence shown here is derived from an EMBL/GenBank/DDBJ whole genome shotgun (WGS) entry which is preliminary data.</text>
</comment>
<dbReference type="Gene3D" id="3.90.320.10">
    <property type="match status" value="1"/>
</dbReference>
<evidence type="ECO:0000313" key="2">
    <source>
        <dbReference type="EMBL" id="GGD33322.1"/>
    </source>
</evidence>
<feature type="domain" description="YqaJ viral recombinase" evidence="1">
    <location>
        <begin position="10"/>
        <end position="137"/>
    </location>
</feature>
<dbReference type="InterPro" id="IPR011604">
    <property type="entry name" value="PDDEXK-like_dom_sf"/>
</dbReference>
<dbReference type="InterPro" id="IPR019080">
    <property type="entry name" value="YqaJ_viral_recombinase"/>
</dbReference>
<protein>
    <recommendedName>
        <fullName evidence="1">YqaJ viral recombinase domain-containing protein</fullName>
    </recommendedName>
</protein>
<dbReference type="AlphaFoldDB" id="A0A917DF86"/>
<accession>A0A917DF86</accession>
<dbReference type="Proteomes" id="UP000633205">
    <property type="component" value="Unassembled WGS sequence"/>
</dbReference>
<dbReference type="SUPFAM" id="SSF52980">
    <property type="entry name" value="Restriction endonuclease-like"/>
    <property type="match status" value="1"/>
</dbReference>
<dbReference type="Pfam" id="PF09588">
    <property type="entry name" value="YqaJ"/>
    <property type="match status" value="1"/>
</dbReference>
<evidence type="ECO:0000313" key="3">
    <source>
        <dbReference type="Proteomes" id="UP000633205"/>
    </source>
</evidence>
<proteinExistence type="predicted"/>
<sequence length="281" mass="31113">MILETQTREEWLTARRGYVTATDIARLANGGPVTWAQVRAEKGAGLQSFPGNRYTEYGREREPFIVDLLTFLYDVAPNDQVHVLDGTQWAATPDAISPTRTGEVKTSVRPLGTDAGELRGLKTAYYDQVQWAMLAADRGECAFAWELNDNFTPGPGAQFLIPRDEDRIGELIPIADEFLTYLADGDAPGEWDDLLAEAAQVAAEKAEVAAREADVQARIRERAGDEDLAVKSPLGSISLAYPRPRRTFDQKRFQADHPDLAAEYMTETAPTKRTLRITPKG</sequence>